<dbReference type="EMBL" id="AP022617">
    <property type="protein sequence ID" value="BBZ62972.1"/>
    <property type="molecule type" value="Genomic_DNA"/>
</dbReference>
<sequence length="101" mass="11199">MLAIEAARATAERIAALRQNIFRNAAYTRDLQAVETEPEAARLLISASNSADNFMVLGILRMAIDKRWNQVVQAGIRHFGEHPTSAAIQELWHLTTGRSAI</sequence>
<organism evidence="1 2">
    <name type="scientific">Mycolicibacterium monacense</name>
    <name type="common">Mycobacterium monacense</name>
    <dbReference type="NCBI Taxonomy" id="85693"/>
    <lineage>
        <taxon>Bacteria</taxon>
        <taxon>Bacillati</taxon>
        <taxon>Actinomycetota</taxon>
        <taxon>Actinomycetes</taxon>
        <taxon>Mycobacteriales</taxon>
        <taxon>Mycobacteriaceae</taxon>
        <taxon>Mycolicibacterium</taxon>
    </lineage>
</organism>
<evidence type="ECO:0000313" key="2">
    <source>
        <dbReference type="Proteomes" id="UP000466039"/>
    </source>
</evidence>
<accession>A0AAD1J0E3</accession>
<protein>
    <submittedName>
        <fullName evidence="1">Uncharacterized protein</fullName>
    </submittedName>
</protein>
<gene>
    <name evidence="1" type="ORF">MMON_42730</name>
</gene>
<dbReference type="AlphaFoldDB" id="A0AAD1J0E3"/>
<name>A0AAD1J0E3_MYCMB</name>
<reference evidence="1 2" key="1">
    <citation type="journal article" date="2019" name="Emerg. Microbes Infect.">
        <title>Comprehensive subspecies identification of 175 nontuberculous mycobacteria species based on 7547 genomic profiles.</title>
        <authorList>
            <person name="Matsumoto Y."/>
            <person name="Kinjo T."/>
            <person name="Motooka D."/>
            <person name="Nabeya D."/>
            <person name="Jung N."/>
            <person name="Uechi K."/>
            <person name="Horii T."/>
            <person name="Iida T."/>
            <person name="Fujita J."/>
            <person name="Nakamura S."/>
        </authorList>
    </citation>
    <scope>NUCLEOTIDE SEQUENCE [LARGE SCALE GENOMIC DNA]</scope>
    <source>
        <strain evidence="1 2">JCM 15658</strain>
    </source>
</reference>
<evidence type="ECO:0000313" key="1">
    <source>
        <dbReference type="EMBL" id="BBZ62972.1"/>
    </source>
</evidence>
<dbReference type="Proteomes" id="UP000466039">
    <property type="component" value="Chromosome"/>
</dbReference>
<proteinExistence type="predicted"/>
<keyword evidence="2" id="KW-1185">Reference proteome</keyword>